<protein>
    <submittedName>
        <fullName evidence="3">Uncharacterized protein LOC104735369</fullName>
    </submittedName>
</protein>
<reference evidence="2" key="1">
    <citation type="journal article" date="2014" name="Nat. Commun.">
        <title>The emerging biofuel crop Camelina sativa retains a highly undifferentiated hexaploid genome structure.</title>
        <authorList>
            <person name="Kagale S."/>
            <person name="Koh C."/>
            <person name="Nixon J."/>
            <person name="Bollina V."/>
            <person name="Clarke W.E."/>
            <person name="Tuteja R."/>
            <person name="Spillane C."/>
            <person name="Robinson S.J."/>
            <person name="Links M.G."/>
            <person name="Clarke C."/>
            <person name="Higgins E.E."/>
            <person name="Huebert T."/>
            <person name="Sharpe A.G."/>
            <person name="Parkin I.A."/>
        </authorList>
    </citation>
    <scope>NUCLEOTIDE SEQUENCE [LARGE SCALE GENOMIC DNA]</scope>
    <source>
        <strain evidence="2">cv. DH55</strain>
    </source>
</reference>
<sequence length="321" mass="36243">MASASSSSPLVSVTREEFNAFHKSDRALFTRLVVRLRRDISQSLQVMSFLLYLEKSGLRILMHLIVNLVSLPDYFTNSVADEVMMCLSCLSYNTFSSFVASTGMNINSSTIPLITRMSGGYFTLEVIHQNRENILLAMKKHLNSICYPAFEDICVRAEMNNKEILEKEKAIEMMKQLSINRAVRRPESSSQFLSEQQETARTSNVGAIFSEDEQSREDVRTVFLTFSRGYPITEAEVHAYFTRRFGEIIEAIIMPAGEGNEQALYAKMVLHSAAMIPEIASDEVTRTKYIINGKHVWARKYIPRSSMMTINNGAPSNGVSL</sequence>
<evidence type="ECO:0000313" key="3">
    <source>
        <dbReference type="RefSeq" id="XP_010453449.1"/>
    </source>
</evidence>
<feature type="compositionally biased region" description="Low complexity" evidence="1">
    <location>
        <begin position="188"/>
        <end position="197"/>
    </location>
</feature>
<accession>A0ABM0VAS0</accession>
<keyword evidence="2" id="KW-1185">Reference proteome</keyword>
<proteinExistence type="predicted"/>
<gene>
    <name evidence="3" type="primary">LOC104735369</name>
</gene>
<dbReference type="GeneID" id="104735369"/>
<evidence type="ECO:0000256" key="1">
    <source>
        <dbReference type="SAM" id="MobiDB-lite"/>
    </source>
</evidence>
<evidence type="ECO:0000313" key="2">
    <source>
        <dbReference type="Proteomes" id="UP000694864"/>
    </source>
</evidence>
<feature type="region of interest" description="Disordered" evidence="1">
    <location>
        <begin position="188"/>
        <end position="212"/>
    </location>
</feature>
<dbReference type="Proteomes" id="UP000694864">
    <property type="component" value="Chromosome 13"/>
</dbReference>
<reference evidence="3" key="2">
    <citation type="submission" date="2025-08" db="UniProtKB">
        <authorList>
            <consortium name="RefSeq"/>
        </authorList>
    </citation>
    <scope>IDENTIFICATION</scope>
    <source>
        <tissue evidence="3">Leaf</tissue>
    </source>
</reference>
<dbReference type="PANTHER" id="PTHR33527">
    <property type="entry name" value="OS07G0274300 PROTEIN"/>
    <property type="match status" value="1"/>
</dbReference>
<dbReference type="RefSeq" id="XP_010453449.1">
    <property type="nucleotide sequence ID" value="XM_010455147.1"/>
</dbReference>
<organism evidence="2 3">
    <name type="scientific">Camelina sativa</name>
    <name type="common">False flax</name>
    <name type="synonym">Myagrum sativum</name>
    <dbReference type="NCBI Taxonomy" id="90675"/>
    <lineage>
        <taxon>Eukaryota</taxon>
        <taxon>Viridiplantae</taxon>
        <taxon>Streptophyta</taxon>
        <taxon>Embryophyta</taxon>
        <taxon>Tracheophyta</taxon>
        <taxon>Spermatophyta</taxon>
        <taxon>Magnoliopsida</taxon>
        <taxon>eudicotyledons</taxon>
        <taxon>Gunneridae</taxon>
        <taxon>Pentapetalae</taxon>
        <taxon>rosids</taxon>
        <taxon>malvids</taxon>
        <taxon>Brassicales</taxon>
        <taxon>Brassicaceae</taxon>
        <taxon>Camelineae</taxon>
        <taxon>Camelina</taxon>
    </lineage>
</organism>
<name>A0ABM0VAS0_CAMSA</name>
<dbReference type="PANTHER" id="PTHR33527:SF28">
    <property type="entry name" value="GB|AAD43168.1"/>
    <property type="match status" value="1"/>
</dbReference>